<evidence type="ECO:0000313" key="1">
    <source>
        <dbReference type="EMBL" id="MCH87749.1"/>
    </source>
</evidence>
<name>A0A392ML89_9FABA</name>
<dbReference type="EMBL" id="LXQA010012833">
    <property type="protein sequence ID" value="MCH87749.1"/>
    <property type="molecule type" value="Genomic_DNA"/>
</dbReference>
<gene>
    <name evidence="1" type="ORF">A2U01_0008627</name>
</gene>
<comment type="caution">
    <text evidence="1">The sequence shown here is derived from an EMBL/GenBank/DDBJ whole genome shotgun (WGS) entry which is preliminary data.</text>
</comment>
<keyword evidence="2" id="KW-1185">Reference proteome</keyword>
<dbReference type="SUPFAM" id="SSF74788">
    <property type="entry name" value="Cullin repeat-like"/>
    <property type="match status" value="1"/>
</dbReference>
<evidence type="ECO:0000313" key="2">
    <source>
        <dbReference type="Proteomes" id="UP000265520"/>
    </source>
</evidence>
<protein>
    <submittedName>
        <fullName evidence="1">Cullin-1-like</fullName>
    </submittedName>
</protein>
<dbReference type="InterPro" id="IPR016159">
    <property type="entry name" value="Cullin_repeat-like_dom_sf"/>
</dbReference>
<sequence length="77" mass="9288">MSMFHGVIDCFEEGWDFMQKYIKKFTEALPNKPADLDVEDGCMLYTNVYNMCSQKHDYSQQLYEKYKEIFDEYIKTT</sequence>
<dbReference type="Proteomes" id="UP000265520">
    <property type="component" value="Unassembled WGS sequence"/>
</dbReference>
<dbReference type="Gene3D" id="1.20.1310.10">
    <property type="entry name" value="Cullin Repeats"/>
    <property type="match status" value="1"/>
</dbReference>
<accession>A0A392ML89</accession>
<proteinExistence type="predicted"/>
<dbReference type="AlphaFoldDB" id="A0A392ML89"/>
<reference evidence="1 2" key="1">
    <citation type="journal article" date="2018" name="Front. Plant Sci.">
        <title>Red Clover (Trifolium pratense) and Zigzag Clover (T. medium) - A Picture of Genomic Similarities and Differences.</title>
        <authorList>
            <person name="Dluhosova J."/>
            <person name="Istvanek J."/>
            <person name="Nedelnik J."/>
            <person name="Repkova J."/>
        </authorList>
    </citation>
    <scope>NUCLEOTIDE SEQUENCE [LARGE SCALE GENOMIC DNA]</scope>
    <source>
        <strain evidence="2">cv. 10/8</strain>
        <tissue evidence="1">Leaf</tissue>
    </source>
</reference>
<feature type="non-terminal residue" evidence="1">
    <location>
        <position position="77"/>
    </location>
</feature>
<organism evidence="1 2">
    <name type="scientific">Trifolium medium</name>
    <dbReference type="NCBI Taxonomy" id="97028"/>
    <lineage>
        <taxon>Eukaryota</taxon>
        <taxon>Viridiplantae</taxon>
        <taxon>Streptophyta</taxon>
        <taxon>Embryophyta</taxon>
        <taxon>Tracheophyta</taxon>
        <taxon>Spermatophyta</taxon>
        <taxon>Magnoliopsida</taxon>
        <taxon>eudicotyledons</taxon>
        <taxon>Gunneridae</taxon>
        <taxon>Pentapetalae</taxon>
        <taxon>rosids</taxon>
        <taxon>fabids</taxon>
        <taxon>Fabales</taxon>
        <taxon>Fabaceae</taxon>
        <taxon>Papilionoideae</taxon>
        <taxon>50 kb inversion clade</taxon>
        <taxon>NPAAA clade</taxon>
        <taxon>Hologalegina</taxon>
        <taxon>IRL clade</taxon>
        <taxon>Trifolieae</taxon>
        <taxon>Trifolium</taxon>
    </lineage>
</organism>